<comment type="caution">
    <text evidence="14">The sequence shown here is derived from an EMBL/GenBank/DDBJ whole genome shotgun (WGS) entry which is preliminary data.</text>
</comment>
<dbReference type="GO" id="GO:0046872">
    <property type="term" value="F:metal ion binding"/>
    <property type="evidence" value="ECO:0007669"/>
    <property type="project" value="UniProtKB-KW"/>
</dbReference>
<evidence type="ECO:0000313" key="15">
    <source>
        <dbReference type="Proteomes" id="UP000734854"/>
    </source>
</evidence>
<sequence>MIKMGKIDVPTGSSGEIRSNCMQLNGASDMLLIEVGAKRSYSCCDGSILLDNSYTIITEKDATPNNKSVRGFDVIDNIKDAVDNNCFGIVSCSDILAIAAEVSVINTGNLDPSLNTTYLSALQQSYPQGGNISVLNDLDVSTPDTFDNKYYTNLQSLRGLLQTDQDLLSAASNNASTAPIVNDFATNQTAFFESFLDVMIKMGKIGVLTGSSGEIRSNCMQVNGASDILLIEVGAKRSSSCCDGSILLDNSYTIITEKVATPNNKSVRGFDVIDNIKDAVDNNCFGIVSCSDILAITAEVSVINTGNLDPSLNTTYLSALQQSYPQGGNISVLNDLDVSTPDTFDNKYYTNLQSLRGLLQTDQDLLSAASNNASTAPIVNDFATNQTAFFESFLDVMIKMGKIGVLTGSSGEIRSNCMQVNGASDILLIEVGAKRSSSCCDGSILLDNSYTIITEKVATPNNKSVRGFDVIDNIKDAVDNNCFGIVSCSDILAITAEVSVINTGNLDPSLNTTYLSALQQSYPQGGNISVLNDLDVSTPDTFDNKYYTNLQSLRGLLQTDQDLLSAASNNASTAPIVNDFATNQTAFFESFLDVMIKMGKIGVLTGSSGEIRSNCMQVNGASDILLIEVGAKRSSSCRDGSILLDNSCTIITEKDAAPNNKSVWGFDVIDNIKVAVDNNCFGIVSCSDILAITAEVSVINTGNLDPSLNTTYLSALQQSYPQGGNISVLNDLDVSTPDTFDNKYYTNLQSLRGLLQTDQDLLSAASTNASTAPIVNDFAANQTAFFESFLDVMIKMGKIGVLTGSSGEIRSNCMQVNGASDILLIEVGAKRSSSCCDGSILLDNSCTIITEKDAAPNNKSVWGFDVIDNIKVAVDNNCFGIVSCSDILAITAEVSVINTGNLDPSLNTTYLSALQQSYPQGGNISVLNDLDVSTPDTFDNKYYTNLQSLRGLLQTDQDLLSAASTNASTAPIVNDFAANQTAFFESFLDVMIKMGKIGELTGSSWEIRSNCMQVNGASDILLIEVGAKRSSSCCDGSILLDNSCTIITEKDAAPNNKSVWGFDVIDNIKVAVDNNCFGIVSCSDILAITAEVSVMLSYPQGGNINVLNDLDVSTPDTFDNKYYTNLQSLRGLLQSDQDLLSAASINASIAPIVNDFAANQTAFFKSFLEVMIMMGKIGVLTGSSGEIRSNCMQMNAASDMLLIEVGAKRSSSVENI</sequence>
<evidence type="ECO:0000259" key="13">
    <source>
        <dbReference type="PROSITE" id="PS50873"/>
    </source>
</evidence>
<gene>
    <name evidence="14" type="ORF">ZIOFF_041041</name>
</gene>
<dbReference type="GO" id="GO:0020037">
    <property type="term" value="F:heme binding"/>
    <property type="evidence" value="ECO:0007669"/>
    <property type="project" value="InterPro"/>
</dbReference>
<reference evidence="14 15" key="1">
    <citation type="submission" date="2020-08" db="EMBL/GenBank/DDBJ databases">
        <title>Plant Genome Project.</title>
        <authorList>
            <person name="Zhang R.-G."/>
        </authorList>
    </citation>
    <scope>NUCLEOTIDE SEQUENCE [LARGE SCALE GENOMIC DNA]</scope>
    <source>
        <tissue evidence="14">Rhizome</tissue>
    </source>
</reference>
<evidence type="ECO:0000256" key="11">
    <source>
        <dbReference type="ARBA" id="ARBA00023324"/>
    </source>
</evidence>
<evidence type="ECO:0000256" key="8">
    <source>
        <dbReference type="ARBA" id="ARBA00023002"/>
    </source>
</evidence>
<dbReference type="EMBL" id="JACMSC010000011">
    <property type="protein sequence ID" value="KAG6501171.1"/>
    <property type="molecule type" value="Genomic_DNA"/>
</dbReference>
<dbReference type="GO" id="GO:0042744">
    <property type="term" value="P:hydrogen peroxide catabolic process"/>
    <property type="evidence" value="ECO:0007669"/>
    <property type="project" value="UniProtKB-KW"/>
</dbReference>
<dbReference type="PANTHER" id="PTHR31388:SF270">
    <property type="entry name" value="PEROXIDASE 22-RELATED"/>
    <property type="match status" value="1"/>
</dbReference>
<dbReference type="PROSITE" id="PS50873">
    <property type="entry name" value="PEROXIDASE_4"/>
    <property type="match status" value="3"/>
</dbReference>
<keyword evidence="5" id="KW-0349">Heme</keyword>
<dbReference type="Gene3D" id="1.10.520.10">
    <property type="match status" value="5"/>
</dbReference>
<evidence type="ECO:0000256" key="7">
    <source>
        <dbReference type="ARBA" id="ARBA00022837"/>
    </source>
</evidence>
<protein>
    <recommendedName>
        <fullName evidence="13">Plant heme peroxidase family profile domain-containing protein</fullName>
    </recommendedName>
</protein>
<evidence type="ECO:0000256" key="3">
    <source>
        <dbReference type="ARBA" id="ARBA00001970"/>
    </source>
</evidence>
<dbReference type="InterPro" id="IPR002016">
    <property type="entry name" value="Haem_peroxidase"/>
</dbReference>
<evidence type="ECO:0000256" key="4">
    <source>
        <dbReference type="ARBA" id="ARBA00022559"/>
    </source>
</evidence>
<feature type="domain" description="Plant heme peroxidase family profile" evidence="13">
    <location>
        <begin position="44"/>
        <end position="421"/>
    </location>
</feature>
<dbReference type="Pfam" id="PF00141">
    <property type="entry name" value="peroxidase"/>
    <property type="match status" value="12"/>
</dbReference>
<feature type="domain" description="Plant heme peroxidase family profile" evidence="13">
    <location>
        <begin position="836"/>
        <end position="1195"/>
    </location>
</feature>
<evidence type="ECO:0000256" key="6">
    <source>
        <dbReference type="ARBA" id="ARBA00022723"/>
    </source>
</evidence>
<comment type="catalytic activity">
    <reaction evidence="1">
        <text>2 a phenolic donor + H2O2 = 2 a phenolic radical donor + 2 H2O</text>
        <dbReference type="Rhea" id="RHEA:56136"/>
        <dbReference type="ChEBI" id="CHEBI:15377"/>
        <dbReference type="ChEBI" id="CHEBI:16240"/>
        <dbReference type="ChEBI" id="CHEBI:139520"/>
        <dbReference type="ChEBI" id="CHEBI:139521"/>
        <dbReference type="EC" id="1.11.1.7"/>
    </reaction>
</comment>
<keyword evidence="9" id="KW-0408">Iron</keyword>
<evidence type="ECO:0000256" key="2">
    <source>
        <dbReference type="ARBA" id="ARBA00001913"/>
    </source>
</evidence>
<keyword evidence="4" id="KW-0575">Peroxidase</keyword>
<dbReference type="InterPro" id="IPR000823">
    <property type="entry name" value="Peroxidase_pln"/>
</dbReference>
<dbReference type="InterPro" id="IPR010255">
    <property type="entry name" value="Haem_peroxidase_sf"/>
</dbReference>
<comment type="similarity">
    <text evidence="12">Belongs to the peroxidase family.</text>
</comment>
<dbReference type="GO" id="GO:0140825">
    <property type="term" value="F:lactoperoxidase activity"/>
    <property type="evidence" value="ECO:0007669"/>
    <property type="project" value="UniProtKB-EC"/>
</dbReference>
<dbReference type="Proteomes" id="UP000734854">
    <property type="component" value="Unassembled WGS sequence"/>
</dbReference>
<keyword evidence="7" id="KW-0106">Calcium</keyword>
<evidence type="ECO:0000256" key="12">
    <source>
        <dbReference type="RuleBase" id="RU004241"/>
    </source>
</evidence>
<evidence type="ECO:0000256" key="5">
    <source>
        <dbReference type="ARBA" id="ARBA00022617"/>
    </source>
</evidence>
<comment type="cofactor">
    <cofactor evidence="3">
        <name>heme b</name>
        <dbReference type="ChEBI" id="CHEBI:60344"/>
    </cofactor>
</comment>
<name>A0A8J5G723_ZINOF</name>
<keyword evidence="15" id="KW-1185">Reference proteome</keyword>
<keyword evidence="8" id="KW-0560">Oxidoreductase</keyword>
<dbReference type="GO" id="GO:0006979">
    <property type="term" value="P:response to oxidative stress"/>
    <property type="evidence" value="ECO:0007669"/>
    <property type="project" value="InterPro"/>
</dbReference>
<accession>A0A8J5G723</accession>
<proteinExistence type="inferred from homology"/>
<evidence type="ECO:0000256" key="10">
    <source>
        <dbReference type="ARBA" id="ARBA00023180"/>
    </source>
</evidence>
<dbReference type="PRINTS" id="PR00461">
    <property type="entry name" value="PLPEROXIDASE"/>
</dbReference>
<organism evidence="14 15">
    <name type="scientific">Zingiber officinale</name>
    <name type="common">Ginger</name>
    <name type="synonym">Amomum zingiber</name>
    <dbReference type="NCBI Taxonomy" id="94328"/>
    <lineage>
        <taxon>Eukaryota</taxon>
        <taxon>Viridiplantae</taxon>
        <taxon>Streptophyta</taxon>
        <taxon>Embryophyta</taxon>
        <taxon>Tracheophyta</taxon>
        <taxon>Spermatophyta</taxon>
        <taxon>Magnoliopsida</taxon>
        <taxon>Liliopsida</taxon>
        <taxon>Zingiberales</taxon>
        <taxon>Zingiberaceae</taxon>
        <taxon>Zingiber</taxon>
    </lineage>
</organism>
<feature type="domain" description="Plant heme peroxidase family profile" evidence="13">
    <location>
        <begin position="440"/>
        <end position="817"/>
    </location>
</feature>
<evidence type="ECO:0000256" key="1">
    <source>
        <dbReference type="ARBA" id="ARBA00000189"/>
    </source>
</evidence>
<dbReference type="Gene3D" id="1.10.420.10">
    <property type="entry name" value="Peroxidase, domain 2"/>
    <property type="match status" value="4"/>
</dbReference>
<evidence type="ECO:0000313" key="14">
    <source>
        <dbReference type="EMBL" id="KAG6501171.1"/>
    </source>
</evidence>
<dbReference type="PRINTS" id="PR00458">
    <property type="entry name" value="PEROXIDASE"/>
</dbReference>
<keyword evidence="10" id="KW-0325">Glycoprotein</keyword>
<evidence type="ECO:0000256" key="9">
    <source>
        <dbReference type="ARBA" id="ARBA00023004"/>
    </source>
</evidence>
<keyword evidence="11" id="KW-0376">Hydrogen peroxide</keyword>
<comment type="cofactor">
    <cofactor evidence="2">
        <name>Ca(2+)</name>
        <dbReference type="ChEBI" id="CHEBI:29108"/>
    </cofactor>
</comment>
<dbReference type="AlphaFoldDB" id="A0A8J5G723"/>
<dbReference type="PANTHER" id="PTHR31388">
    <property type="entry name" value="PEROXIDASE 72-RELATED"/>
    <property type="match status" value="1"/>
</dbReference>
<keyword evidence="6" id="KW-0479">Metal-binding</keyword>
<dbReference type="SUPFAM" id="SSF48113">
    <property type="entry name" value="Heme-dependent peroxidases"/>
    <property type="match status" value="6"/>
</dbReference>